<dbReference type="PROSITE" id="PS51257">
    <property type="entry name" value="PROKAR_LIPOPROTEIN"/>
    <property type="match status" value="1"/>
</dbReference>
<evidence type="ECO:0000313" key="2">
    <source>
        <dbReference type="EMBL" id="GAA0940483.1"/>
    </source>
</evidence>
<sequence>MRRVIGWFGIGCLVIAFALGCGDPDRQLRSEGARAAREAASAAGTAELAGQSFLDHKLWSQPAGQLVSEAEEALGKASSTFDQQQPTTRASRKTYDEVSKTLDDAAGNVTDLRIALDNGDVDGVAELVKELAGTTEGLRKLGETAK</sequence>
<organism evidence="2 3">
    <name type="scientific">Kribbella koreensis</name>
    <dbReference type="NCBI Taxonomy" id="57909"/>
    <lineage>
        <taxon>Bacteria</taxon>
        <taxon>Bacillati</taxon>
        <taxon>Actinomycetota</taxon>
        <taxon>Actinomycetes</taxon>
        <taxon>Propionibacteriales</taxon>
        <taxon>Kribbellaceae</taxon>
        <taxon>Kribbella</taxon>
    </lineage>
</organism>
<protein>
    <submittedName>
        <fullName evidence="2">Uncharacterized protein</fullName>
    </submittedName>
</protein>
<evidence type="ECO:0000256" key="1">
    <source>
        <dbReference type="SAM" id="MobiDB-lite"/>
    </source>
</evidence>
<reference evidence="2 3" key="1">
    <citation type="journal article" date="2019" name="Int. J. Syst. Evol. Microbiol.">
        <title>The Global Catalogue of Microorganisms (GCM) 10K type strain sequencing project: providing services to taxonomists for standard genome sequencing and annotation.</title>
        <authorList>
            <consortium name="The Broad Institute Genomics Platform"/>
            <consortium name="The Broad Institute Genome Sequencing Center for Infectious Disease"/>
            <person name="Wu L."/>
            <person name="Ma J."/>
        </authorList>
    </citation>
    <scope>NUCLEOTIDE SEQUENCE [LARGE SCALE GENOMIC DNA]</scope>
    <source>
        <strain evidence="2 3">JCM 10977</strain>
    </source>
</reference>
<accession>A0ABN1QBW2</accession>
<dbReference type="EMBL" id="BAAAHK010000007">
    <property type="protein sequence ID" value="GAA0940483.1"/>
    <property type="molecule type" value="Genomic_DNA"/>
</dbReference>
<evidence type="ECO:0000313" key="3">
    <source>
        <dbReference type="Proteomes" id="UP001500542"/>
    </source>
</evidence>
<keyword evidence="3" id="KW-1185">Reference proteome</keyword>
<dbReference type="RefSeq" id="WP_343969490.1">
    <property type="nucleotide sequence ID" value="NZ_BAAAHK010000007.1"/>
</dbReference>
<feature type="region of interest" description="Disordered" evidence="1">
    <location>
        <begin position="75"/>
        <end position="96"/>
    </location>
</feature>
<dbReference type="Proteomes" id="UP001500542">
    <property type="component" value="Unassembled WGS sequence"/>
</dbReference>
<gene>
    <name evidence="2" type="ORF">GCM10009554_31250</name>
</gene>
<feature type="compositionally biased region" description="Polar residues" evidence="1">
    <location>
        <begin position="77"/>
        <end position="89"/>
    </location>
</feature>
<proteinExistence type="predicted"/>
<comment type="caution">
    <text evidence="2">The sequence shown here is derived from an EMBL/GenBank/DDBJ whole genome shotgun (WGS) entry which is preliminary data.</text>
</comment>
<name>A0ABN1QBW2_9ACTN</name>